<dbReference type="EMBL" id="FR872582">
    <property type="protein sequence ID" value="CCB89255.1"/>
    <property type="molecule type" value="Genomic_DNA"/>
</dbReference>
<accession>F8L8W1</accession>
<dbReference type="KEGG" id="sng:SNE_A13780"/>
<dbReference type="HOGENOM" id="CLU_2510890_0_0_0"/>
<protein>
    <submittedName>
        <fullName evidence="1">Uncharacterized protein</fullName>
    </submittedName>
</protein>
<dbReference type="Proteomes" id="UP000000496">
    <property type="component" value="Chromosome gsn.131"/>
</dbReference>
<gene>
    <name evidence="1" type="ordered locus">SNE_A13780</name>
</gene>
<proteinExistence type="predicted"/>
<organism evidence="1 2">
    <name type="scientific">Simkania negevensis (strain ATCC VR-1471 / DSM 27360 / Z)</name>
    <dbReference type="NCBI Taxonomy" id="331113"/>
    <lineage>
        <taxon>Bacteria</taxon>
        <taxon>Pseudomonadati</taxon>
        <taxon>Chlamydiota</taxon>
        <taxon>Chlamydiia</taxon>
        <taxon>Parachlamydiales</taxon>
        <taxon>Simkaniaceae</taxon>
        <taxon>Simkania</taxon>
    </lineage>
</organism>
<reference evidence="1 2" key="2">
    <citation type="journal article" date="2011" name="Mol. Biol. Evol.">
        <title>Unity in variety--the pan-genome of the Chlamydiae.</title>
        <authorList>
            <person name="Collingro A."/>
            <person name="Tischler P."/>
            <person name="Weinmaier T."/>
            <person name="Penz T."/>
            <person name="Heinz E."/>
            <person name="Brunham R.C."/>
            <person name="Read T.D."/>
            <person name="Bavoil P.M."/>
            <person name="Sachse K."/>
            <person name="Kahane S."/>
            <person name="Friedman M.G."/>
            <person name="Rattei T."/>
            <person name="Myers G.S."/>
            <person name="Horn M."/>
        </authorList>
    </citation>
    <scope>NUCLEOTIDE SEQUENCE [LARGE SCALE GENOMIC DNA]</scope>
    <source>
        <strain evidence="2">ATCC VR-1471 / Z</strain>
    </source>
</reference>
<sequence length="85" mass="9928">MKRELDEILGNFFYRLVNEGYSKSTMSHLLRLYETMILSRSKEIGGKLYELTQQLIQFCADFANGHGKLDRVNTQLELVKEVLRS</sequence>
<dbReference type="STRING" id="331113.SNE_A13780"/>
<dbReference type="AlphaFoldDB" id="F8L8W1"/>
<name>F8L8W1_SIMNZ</name>
<evidence type="ECO:0000313" key="2">
    <source>
        <dbReference type="Proteomes" id="UP000000496"/>
    </source>
</evidence>
<evidence type="ECO:0000313" key="1">
    <source>
        <dbReference type="EMBL" id="CCB89255.1"/>
    </source>
</evidence>
<reference key="1">
    <citation type="journal article" date="2011" name="Mol. Biol. Evol.">
        <title>Unity in variety -- the pan-genome of the Chlamydiae.</title>
        <authorList>
            <person name="Collingro A."/>
            <person name="Tischler P."/>
            <person name="Weinmaier T."/>
            <person name="Penz T."/>
            <person name="Heinz E."/>
            <person name="Brunham R.C."/>
            <person name="Read T.D."/>
            <person name="Bavoil P.M."/>
            <person name="Sachse K."/>
            <person name="Kahane S."/>
            <person name="Friedman M.G."/>
            <person name="Rattei T."/>
            <person name="Myers G.S.A."/>
            <person name="Horn M."/>
        </authorList>
    </citation>
    <scope>NUCLEOTIDE SEQUENCE</scope>
    <source>
        <strain>Z</strain>
    </source>
</reference>
<keyword evidence="2" id="KW-1185">Reference proteome</keyword>